<dbReference type="PANTHER" id="PTHR45958">
    <property type="entry name" value="RING-TYPE E3 UBIQUITIN TRANSFERASE"/>
    <property type="match status" value="1"/>
</dbReference>
<name>A0A7N0V7V8_KALFE</name>
<keyword evidence="4" id="KW-0808">Transferase</keyword>
<dbReference type="InterPro" id="IPR045210">
    <property type="entry name" value="RING-Ubox_PUB"/>
</dbReference>
<dbReference type="Gene3D" id="1.25.10.10">
    <property type="entry name" value="Leucine-rich Repeat Variant"/>
    <property type="match status" value="4"/>
</dbReference>
<feature type="domain" description="U-box" evidence="6">
    <location>
        <begin position="28"/>
        <end position="107"/>
    </location>
</feature>
<keyword evidence="5" id="KW-0677">Repeat</keyword>
<dbReference type="InterPro" id="IPR016024">
    <property type="entry name" value="ARM-type_fold"/>
</dbReference>
<evidence type="ECO:0000259" key="6">
    <source>
        <dbReference type="PROSITE" id="PS51698"/>
    </source>
</evidence>
<dbReference type="SMART" id="SM00185">
    <property type="entry name" value="ARM"/>
    <property type="match status" value="7"/>
</dbReference>
<evidence type="ECO:0000313" key="7">
    <source>
        <dbReference type="EnsemblPlants" id="Kaladp0114s0010.1.v1.1"/>
    </source>
</evidence>
<sequence>MAESWDGSFDGSSHSDDSHLFERRHLEPIYDTFLCPLTKKVMRDPVTLETGQTFEREAIEKWFGECRESGKKPVCPLTLKELKSTELNPSLALRSTIEQWTARNDAIQLEMARGTLSMSSSEAEVLQVLKYVQRICLKNQSNRSVVRNAELIPKIVDQLKSSSLRVRCKALETLRILAEDDDENKEILAQGDTVRTIVKHLWHELSRERAEAVSLLYELSKSIVLCEKIGSVNGAILILVGMTSSQSENVLTCEMADKTLKNLEKCESNVRQMAECGRLQPLLTLILEGSPETKLSMTSYLGELVMSNDVKVLVAGTVGSSLINILKSGDMKSREAALKSLNQISSYETSARLLIKAGILPPLVKDLFIVGPNHLPMRLKEVAATILANVVTFGQDFDQIPVGPGCQTLVSEEIVHNLLQLISNTGPAIECKLLQVLEGLTNSPSTTKSIVAAISSSGAMTSLVQFIDAPQKELCLASVKLLQNISPYMGQELADCLRGTSGQLSSLVKVITEDIGVTEEQAAAVGLLADLPERDLGLTRQMLDEGAFQRVISRIYRIRQGETRGNRFVTPYLEGLVRVLARITFILSEESDAIHICRENNVAALFTDLLQSNGLDNIQMVSARALENMSNESIKLTELPELPAPGFCGAIFPCFSKRAFISGQCQIHRGTCSLKETFCLLDGQAIERLVALLDHPNERVVEASLAALCTLLKDDVDTGKAVTLFMDEDAIKPVLNVLLERRNLRRKAVWAVERFLRTEDIAIGVAEDPNIITELVDAFQHGDTQTRQIAERALKHVDRIPNFSGIFPNRN</sequence>
<dbReference type="EC" id="2.3.2.27" evidence="3"/>
<dbReference type="AlphaFoldDB" id="A0A7N0V7V8"/>
<dbReference type="PROSITE" id="PS51698">
    <property type="entry name" value="U_BOX"/>
    <property type="match status" value="1"/>
</dbReference>
<dbReference type="InterPro" id="IPR052608">
    <property type="entry name" value="U-box_domain_protein"/>
</dbReference>
<evidence type="ECO:0000256" key="1">
    <source>
        <dbReference type="ARBA" id="ARBA00000900"/>
    </source>
</evidence>
<dbReference type="Gene3D" id="3.30.40.10">
    <property type="entry name" value="Zinc/RING finger domain, C3HC4 (zinc finger)"/>
    <property type="match status" value="1"/>
</dbReference>
<dbReference type="UniPathway" id="UPA00143"/>
<dbReference type="InterPro" id="IPR013083">
    <property type="entry name" value="Znf_RING/FYVE/PHD"/>
</dbReference>
<dbReference type="EnsemblPlants" id="Kaladp0114s0010.1.v1.1">
    <property type="protein sequence ID" value="Kaladp0114s0010.1.v1.1"/>
    <property type="gene ID" value="Kaladp0114s0010.v1.1"/>
</dbReference>
<dbReference type="GO" id="GO:0016567">
    <property type="term" value="P:protein ubiquitination"/>
    <property type="evidence" value="ECO:0007669"/>
    <property type="project" value="UniProtKB-UniPathway"/>
</dbReference>
<evidence type="ECO:0000256" key="5">
    <source>
        <dbReference type="ARBA" id="ARBA00022737"/>
    </source>
</evidence>
<keyword evidence="8" id="KW-1185">Reference proteome</keyword>
<dbReference type="OMA" id="KVHRGTC"/>
<dbReference type="GO" id="GO:0061630">
    <property type="term" value="F:ubiquitin protein ligase activity"/>
    <property type="evidence" value="ECO:0007669"/>
    <property type="project" value="UniProtKB-EC"/>
</dbReference>
<dbReference type="CDD" id="cd16664">
    <property type="entry name" value="RING-Ubox_PUB"/>
    <property type="match status" value="1"/>
</dbReference>
<comment type="catalytic activity">
    <reaction evidence="1">
        <text>S-ubiquitinyl-[E2 ubiquitin-conjugating enzyme]-L-cysteine + [acceptor protein]-L-lysine = [E2 ubiquitin-conjugating enzyme]-L-cysteine + N(6)-ubiquitinyl-[acceptor protein]-L-lysine.</text>
        <dbReference type="EC" id="2.3.2.27"/>
    </reaction>
</comment>
<dbReference type="SMART" id="SM00504">
    <property type="entry name" value="Ubox"/>
    <property type="match status" value="1"/>
</dbReference>
<proteinExistence type="predicted"/>
<dbReference type="Gramene" id="Kaladp0114s0010.1.v1.1">
    <property type="protein sequence ID" value="Kaladp0114s0010.1.v1.1"/>
    <property type="gene ID" value="Kaladp0114s0010.v1.1"/>
</dbReference>
<evidence type="ECO:0000313" key="8">
    <source>
        <dbReference type="Proteomes" id="UP000594263"/>
    </source>
</evidence>
<organism evidence="7 8">
    <name type="scientific">Kalanchoe fedtschenkoi</name>
    <name type="common">Lavender scallops</name>
    <name type="synonym">South American air plant</name>
    <dbReference type="NCBI Taxonomy" id="63787"/>
    <lineage>
        <taxon>Eukaryota</taxon>
        <taxon>Viridiplantae</taxon>
        <taxon>Streptophyta</taxon>
        <taxon>Embryophyta</taxon>
        <taxon>Tracheophyta</taxon>
        <taxon>Spermatophyta</taxon>
        <taxon>Magnoliopsida</taxon>
        <taxon>eudicotyledons</taxon>
        <taxon>Gunneridae</taxon>
        <taxon>Pentapetalae</taxon>
        <taxon>Saxifragales</taxon>
        <taxon>Crassulaceae</taxon>
        <taxon>Kalanchoe</taxon>
    </lineage>
</organism>
<dbReference type="InterPro" id="IPR003613">
    <property type="entry name" value="Ubox_domain"/>
</dbReference>
<dbReference type="SUPFAM" id="SSF48371">
    <property type="entry name" value="ARM repeat"/>
    <property type="match status" value="2"/>
</dbReference>
<evidence type="ECO:0000256" key="4">
    <source>
        <dbReference type="ARBA" id="ARBA00022679"/>
    </source>
</evidence>
<dbReference type="SUPFAM" id="SSF57850">
    <property type="entry name" value="RING/U-box"/>
    <property type="match status" value="1"/>
</dbReference>
<dbReference type="PANTHER" id="PTHR45958:SF6">
    <property type="entry name" value="U-BOX DOMAIN-CONTAINING PROTEIN 43"/>
    <property type="match status" value="1"/>
</dbReference>
<reference evidence="7" key="1">
    <citation type="submission" date="2021-01" db="UniProtKB">
        <authorList>
            <consortium name="EnsemblPlants"/>
        </authorList>
    </citation>
    <scope>IDENTIFICATION</scope>
</reference>
<accession>A0A7N0V7V8</accession>
<comment type="pathway">
    <text evidence="2">Protein modification; protein ubiquitination.</text>
</comment>
<evidence type="ECO:0000256" key="3">
    <source>
        <dbReference type="ARBA" id="ARBA00012483"/>
    </source>
</evidence>
<protein>
    <recommendedName>
        <fullName evidence="3">RING-type E3 ubiquitin transferase</fullName>
        <ecNumber evidence="3">2.3.2.27</ecNumber>
    </recommendedName>
</protein>
<dbReference type="Proteomes" id="UP000594263">
    <property type="component" value="Unplaced"/>
</dbReference>
<dbReference type="Pfam" id="PF04564">
    <property type="entry name" value="U-box"/>
    <property type="match status" value="1"/>
</dbReference>
<dbReference type="InterPro" id="IPR000225">
    <property type="entry name" value="Armadillo"/>
</dbReference>
<evidence type="ECO:0000256" key="2">
    <source>
        <dbReference type="ARBA" id="ARBA00004906"/>
    </source>
</evidence>
<dbReference type="InterPro" id="IPR011989">
    <property type="entry name" value="ARM-like"/>
</dbReference>